<feature type="region of interest" description="Disordered" evidence="4">
    <location>
        <begin position="166"/>
        <end position="216"/>
    </location>
</feature>
<comment type="caution">
    <text evidence="6">The sequence shown here is derived from an EMBL/GenBank/DDBJ whole genome shotgun (WGS) entry which is preliminary data.</text>
</comment>
<dbReference type="GO" id="GO:0006511">
    <property type="term" value="P:ubiquitin-dependent protein catabolic process"/>
    <property type="evidence" value="ECO:0007669"/>
    <property type="project" value="InterPro"/>
</dbReference>
<dbReference type="SMART" id="SM00884">
    <property type="entry name" value="Cullin_Nedd8"/>
    <property type="match status" value="1"/>
</dbReference>
<dbReference type="InterPro" id="IPR036317">
    <property type="entry name" value="Cullin_homology_sf"/>
</dbReference>
<evidence type="ECO:0000313" key="6">
    <source>
        <dbReference type="EMBL" id="KAF9407760.1"/>
    </source>
</evidence>
<keyword evidence="1" id="KW-0832">Ubl conjugation</keyword>
<proteinExistence type="inferred from homology"/>
<dbReference type="GO" id="GO:0031625">
    <property type="term" value="F:ubiquitin protein ligase binding"/>
    <property type="evidence" value="ECO:0007669"/>
    <property type="project" value="InterPro"/>
</dbReference>
<reference evidence="6" key="1">
    <citation type="submission" date="2020-08" db="EMBL/GenBank/DDBJ databases">
        <title>Spodoptera exigua strain:BAW_Kor-Di-RS1 Genome sequencing and assembly.</title>
        <authorList>
            <person name="Kim J."/>
            <person name="Nam H.Y."/>
            <person name="Kwon M."/>
            <person name="Choi J.H."/>
            <person name="Cho S.R."/>
            <person name="Kim G.-H."/>
        </authorList>
    </citation>
    <scope>NUCLEOTIDE SEQUENCE</scope>
    <source>
        <strain evidence="6">BAW_Kor-Di-RS1</strain>
        <tissue evidence="6">Whole-body</tissue>
    </source>
</reference>
<dbReference type="Gene3D" id="1.20.1310.10">
    <property type="entry name" value="Cullin Repeats"/>
    <property type="match status" value="1"/>
</dbReference>
<sequence>MHAHTHFVNAMLSLHGKYSKLFNEVFGGAQAFVGALDKLAAAIVVFKYVDDKDVFQKYYARALARRLIHQLSASMEQEEAMINRRAACGYEFTNKLHRMFTDVAVSADLNAKFQQHLRDNNLATSTGFFIQRAAPGVAAPPVRRRAAHALHGAPVPRRRHHRAVRAAAQLRGRRQLERARPARPAAAGRRRLAAPAAPAARRRPAAGQRGSRSVPEPWLATWWRGTPADGACVGRCGRGGDLPRGDAVAEPGVQLQADQGARHVLRHTELIQEVVSQARGSFAPSVAMIKKCIEALIDKQYLERAPAALDTYSYLA</sequence>
<feature type="compositionally biased region" description="Low complexity" evidence="4">
    <location>
        <begin position="182"/>
        <end position="209"/>
    </location>
</feature>
<evidence type="ECO:0000259" key="5">
    <source>
        <dbReference type="PROSITE" id="PS50069"/>
    </source>
</evidence>
<protein>
    <recommendedName>
        <fullName evidence="5">Cullin family profile domain-containing protein</fullName>
    </recommendedName>
</protein>
<dbReference type="InterPro" id="IPR019559">
    <property type="entry name" value="Cullin_neddylation_domain"/>
</dbReference>
<evidence type="ECO:0000256" key="4">
    <source>
        <dbReference type="SAM" id="MobiDB-lite"/>
    </source>
</evidence>
<evidence type="ECO:0000256" key="3">
    <source>
        <dbReference type="RuleBase" id="RU003829"/>
    </source>
</evidence>
<organism evidence="6 7">
    <name type="scientific">Spodoptera exigua</name>
    <name type="common">Beet armyworm</name>
    <name type="synonym">Noctua fulgens</name>
    <dbReference type="NCBI Taxonomy" id="7107"/>
    <lineage>
        <taxon>Eukaryota</taxon>
        <taxon>Metazoa</taxon>
        <taxon>Ecdysozoa</taxon>
        <taxon>Arthropoda</taxon>
        <taxon>Hexapoda</taxon>
        <taxon>Insecta</taxon>
        <taxon>Pterygota</taxon>
        <taxon>Neoptera</taxon>
        <taxon>Endopterygota</taxon>
        <taxon>Lepidoptera</taxon>
        <taxon>Glossata</taxon>
        <taxon>Ditrysia</taxon>
        <taxon>Noctuoidea</taxon>
        <taxon>Noctuidae</taxon>
        <taxon>Amphipyrinae</taxon>
        <taxon>Spodoptera</taxon>
    </lineage>
</organism>
<dbReference type="InterPro" id="IPR016158">
    <property type="entry name" value="Cullin_homology"/>
</dbReference>
<dbReference type="AlphaFoldDB" id="A0A835G6U1"/>
<dbReference type="SUPFAM" id="SSF46785">
    <property type="entry name" value="Winged helix' DNA-binding domain"/>
    <property type="match status" value="1"/>
</dbReference>
<dbReference type="EMBL" id="JACKWZ010000439">
    <property type="protein sequence ID" value="KAF9407760.1"/>
    <property type="molecule type" value="Genomic_DNA"/>
</dbReference>
<dbReference type="PROSITE" id="PS50069">
    <property type="entry name" value="CULLIN_2"/>
    <property type="match status" value="1"/>
</dbReference>
<dbReference type="PANTHER" id="PTHR11932">
    <property type="entry name" value="CULLIN"/>
    <property type="match status" value="1"/>
</dbReference>
<dbReference type="Pfam" id="PF00888">
    <property type="entry name" value="Cullin"/>
    <property type="match status" value="1"/>
</dbReference>
<dbReference type="InterPro" id="IPR036388">
    <property type="entry name" value="WH-like_DNA-bd_sf"/>
</dbReference>
<dbReference type="SUPFAM" id="SSF75632">
    <property type="entry name" value="Cullin homology domain"/>
    <property type="match status" value="1"/>
</dbReference>
<gene>
    <name evidence="6" type="ORF">HW555_012324</name>
</gene>
<dbReference type="SMART" id="SM00182">
    <property type="entry name" value="CULLIN"/>
    <property type="match status" value="1"/>
</dbReference>
<evidence type="ECO:0000256" key="2">
    <source>
        <dbReference type="PROSITE-ProRule" id="PRU00330"/>
    </source>
</evidence>
<comment type="similarity">
    <text evidence="2 3">Belongs to the cullin family.</text>
</comment>
<feature type="domain" description="Cullin family profile" evidence="5">
    <location>
        <begin position="37"/>
        <end position="121"/>
    </location>
</feature>
<dbReference type="Pfam" id="PF10557">
    <property type="entry name" value="Cullin_Nedd8"/>
    <property type="match status" value="1"/>
</dbReference>
<evidence type="ECO:0000256" key="1">
    <source>
        <dbReference type="ARBA" id="ARBA00022843"/>
    </source>
</evidence>
<dbReference type="InterPro" id="IPR036390">
    <property type="entry name" value="WH_DNA-bd_sf"/>
</dbReference>
<dbReference type="InterPro" id="IPR001373">
    <property type="entry name" value="Cullin_N"/>
</dbReference>
<dbReference type="InterPro" id="IPR045093">
    <property type="entry name" value="Cullin"/>
</dbReference>
<keyword evidence="7" id="KW-1185">Reference proteome</keyword>
<dbReference type="Proteomes" id="UP000648187">
    <property type="component" value="Unassembled WGS sequence"/>
</dbReference>
<dbReference type="PROSITE" id="PS01256">
    <property type="entry name" value="CULLIN_1"/>
    <property type="match status" value="1"/>
</dbReference>
<accession>A0A835G6U1</accession>
<evidence type="ECO:0000313" key="7">
    <source>
        <dbReference type="Proteomes" id="UP000648187"/>
    </source>
</evidence>
<dbReference type="GO" id="GO:0031461">
    <property type="term" value="C:cullin-RING ubiquitin ligase complex"/>
    <property type="evidence" value="ECO:0007669"/>
    <property type="project" value="InterPro"/>
</dbReference>
<dbReference type="InterPro" id="IPR016157">
    <property type="entry name" value="Cullin_CS"/>
</dbReference>
<name>A0A835G6U1_SPOEX</name>
<dbReference type="Gene3D" id="1.10.10.10">
    <property type="entry name" value="Winged helix-like DNA-binding domain superfamily/Winged helix DNA-binding domain"/>
    <property type="match status" value="1"/>
</dbReference>